<protein>
    <submittedName>
        <fullName evidence="6">Uncharacterized protein</fullName>
    </submittedName>
</protein>
<accession>A0ABD3REP2</accession>
<feature type="repeat" description="ARM" evidence="4">
    <location>
        <begin position="555"/>
        <end position="597"/>
    </location>
</feature>
<dbReference type="AlphaFoldDB" id="A0ABD3REP2"/>
<dbReference type="InterPro" id="IPR011989">
    <property type="entry name" value="ARM-like"/>
</dbReference>
<feature type="region of interest" description="Disordered" evidence="5">
    <location>
        <begin position="780"/>
        <end position="801"/>
    </location>
</feature>
<feature type="compositionally biased region" description="Low complexity" evidence="5">
    <location>
        <begin position="176"/>
        <end position="189"/>
    </location>
</feature>
<feature type="region of interest" description="Disordered" evidence="5">
    <location>
        <begin position="163"/>
        <end position="191"/>
    </location>
</feature>
<organism evidence="6 7">
    <name type="scientific">Cyclostephanos tholiformis</name>
    <dbReference type="NCBI Taxonomy" id="382380"/>
    <lineage>
        <taxon>Eukaryota</taxon>
        <taxon>Sar</taxon>
        <taxon>Stramenopiles</taxon>
        <taxon>Ochrophyta</taxon>
        <taxon>Bacillariophyta</taxon>
        <taxon>Coscinodiscophyceae</taxon>
        <taxon>Thalassiosirophycidae</taxon>
        <taxon>Stephanodiscales</taxon>
        <taxon>Stephanodiscaceae</taxon>
        <taxon>Cyclostephanos</taxon>
    </lineage>
</organism>
<dbReference type="GO" id="GO:0015031">
    <property type="term" value="P:protein transport"/>
    <property type="evidence" value="ECO:0007669"/>
    <property type="project" value="UniProtKB-KW"/>
</dbReference>
<feature type="region of interest" description="Disordered" evidence="5">
    <location>
        <begin position="1"/>
        <end position="37"/>
    </location>
</feature>
<evidence type="ECO:0000256" key="1">
    <source>
        <dbReference type="ARBA" id="ARBA00010394"/>
    </source>
</evidence>
<evidence type="ECO:0000313" key="7">
    <source>
        <dbReference type="Proteomes" id="UP001530377"/>
    </source>
</evidence>
<keyword evidence="3" id="KW-0653">Protein transport</keyword>
<evidence type="ECO:0000313" key="6">
    <source>
        <dbReference type="EMBL" id="KAL3811517.1"/>
    </source>
</evidence>
<feature type="region of interest" description="Disordered" evidence="5">
    <location>
        <begin position="926"/>
        <end position="963"/>
    </location>
</feature>
<evidence type="ECO:0000256" key="3">
    <source>
        <dbReference type="ARBA" id="ARBA00022927"/>
    </source>
</evidence>
<evidence type="ECO:0000256" key="5">
    <source>
        <dbReference type="SAM" id="MobiDB-lite"/>
    </source>
</evidence>
<keyword evidence="7" id="KW-1185">Reference proteome</keyword>
<comment type="caution">
    <text evidence="6">The sequence shown here is derived from an EMBL/GenBank/DDBJ whole genome shotgun (WGS) entry which is preliminary data.</text>
</comment>
<dbReference type="Proteomes" id="UP001530377">
    <property type="component" value="Unassembled WGS sequence"/>
</dbReference>
<feature type="compositionally biased region" description="Basic and acidic residues" evidence="5">
    <location>
        <begin position="843"/>
        <end position="855"/>
    </location>
</feature>
<feature type="compositionally biased region" description="Polar residues" evidence="5">
    <location>
        <begin position="833"/>
        <end position="842"/>
    </location>
</feature>
<keyword evidence="2" id="KW-0813">Transport</keyword>
<dbReference type="InterPro" id="IPR000225">
    <property type="entry name" value="Armadillo"/>
</dbReference>
<dbReference type="Gene3D" id="1.25.10.10">
    <property type="entry name" value="Leucine-rich Repeat Variant"/>
    <property type="match status" value="1"/>
</dbReference>
<evidence type="ECO:0000256" key="2">
    <source>
        <dbReference type="ARBA" id="ARBA00022448"/>
    </source>
</evidence>
<sequence>MPAFGTMKSGGDDAPNRRRARVADFEGGGRSSSPHEDELVQELNRLLEAALRMGGDGASALLFNASAAAAACGGGLCPNSGDDPGLSILNLSSADAATWRLDTSRRLSSILSSLSSNDTNRYGDVLVPTLRRQSRYWIPLLLGWLRGGNDSAYYDNTLDLPLTSKQRRQQRQKDTSSSLSSSSSFSSSSPPEVQIEALRALAALTDWTSRGGGGAGTMTVVDGSAAQDLARGGGCSPHAPLSASSQRQLLRHADAVPTMVSLLSSEDSAVREQAMWMLGSIASGGLGATSFPSAASSASSARTLTTTTTTTTTITAEGGFTSTTMTTEGSSMDATATAADVGVIDTHDDVPSSSSSSRVSGKDKSSLSARDVIFAAGGVPPLLRCLANNPGDVSLHRVGAWCLSGLVEGRYSTSTSSSSGDKESSSVTRRTPSAAEEIDVTTLLPTVRRMLHMDDAEVLTFACWTLSHFCDGPAYHIAAVIYSEMSVARPGSRMSPEDGLVPRLVELLLHPSPKVAKPALRTIGNIVCADCTDQQDQFGNTLPAVDFTEIILECRAVPCLRRLVEHHNREIQKEACWTLSNIAAGTASQIQAVIDSGAIPPLVDIVNNELTDKEVRSEACWVVLNATSCGNDEQISILIKEGCVSVLGVLLTEANMVMMALEGIERVLQTEEAQDSEDLYHKSEEELGQRPTIIKCAALIKTVTESPHNSSAVSKRAKRIWDHHFISCALCHNNYSRCRVMDSHFCNECKCHVCSRCDCRVYHLSYQEELWAEDEEKAAASKNQKKSKKQKKKQKMKEKAVKKKIDTLTAVQQQQPKALVCALAPKEDGAPSSKKTGPTETNNSKDEPDKDKSSLDKSSPSRGTIESDTVSLGAADSGGDCPGPVQESSDANNGQPPIDLVLYLQQTGSIIALAKLMDSLYDNEFEDEDDVDGGKERQQKSIDLNIPYGEGQDRQTTRKPHAAASPVLQYENKRDKTSSVPLLALVRHRRRRYYCFYLTSDRIGMDTSEQRQRRMRASFAIIARRRRQGTIILDGDVDGDIKMLAPSLPSSAVAAVARNRQSTNAIDRRRVILSRIVPIAAAAAISSMPFHLIIPPQSILLPASAYTPDNDPLRESLYLLSRVQEATVQQERFVDRAIRQETLKSKMKLTLKLVEKNYRILDQVSYASGYVIPYTNVVEASSAGYEAAEALQNAIDYVNSENGGLFDFLSYMPSDKLEDARKRVEEGA</sequence>
<reference evidence="6 7" key="1">
    <citation type="submission" date="2024-10" db="EMBL/GenBank/DDBJ databases">
        <title>Updated reference genomes for cyclostephanoid diatoms.</title>
        <authorList>
            <person name="Roberts W.R."/>
            <person name="Alverson A.J."/>
        </authorList>
    </citation>
    <scope>NUCLEOTIDE SEQUENCE [LARGE SCALE GENOMIC DNA]</scope>
    <source>
        <strain evidence="6 7">AJA228-03</strain>
    </source>
</reference>
<feature type="repeat" description="ARM" evidence="4">
    <location>
        <begin position="499"/>
        <end position="526"/>
    </location>
</feature>
<feature type="compositionally biased region" description="Basic residues" evidence="5">
    <location>
        <begin position="783"/>
        <end position="796"/>
    </location>
</feature>
<gene>
    <name evidence="6" type="ORF">ACHAXA_000421</name>
</gene>
<comment type="similarity">
    <text evidence="1">Belongs to the importin alpha family.</text>
</comment>
<dbReference type="Pfam" id="PF00514">
    <property type="entry name" value="Arm"/>
    <property type="match status" value="4"/>
</dbReference>
<dbReference type="EMBL" id="JALLPB020000256">
    <property type="protein sequence ID" value="KAL3811517.1"/>
    <property type="molecule type" value="Genomic_DNA"/>
</dbReference>
<feature type="compositionally biased region" description="Basic and acidic residues" evidence="5">
    <location>
        <begin position="10"/>
        <end position="24"/>
    </location>
</feature>
<feature type="region of interest" description="Disordered" evidence="5">
    <location>
        <begin position="825"/>
        <end position="894"/>
    </location>
</feature>
<feature type="repeat" description="ARM" evidence="4">
    <location>
        <begin position="597"/>
        <end position="627"/>
    </location>
</feature>
<dbReference type="PANTHER" id="PTHR23316">
    <property type="entry name" value="IMPORTIN ALPHA"/>
    <property type="match status" value="1"/>
</dbReference>
<name>A0ABD3REP2_9STRA</name>
<dbReference type="SMART" id="SM00185">
    <property type="entry name" value="ARM"/>
    <property type="match status" value="7"/>
</dbReference>
<dbReference type="PROSITE" id="PS50176">
    <property type="entry name" value="ARM_REPEAT"/>
    <property type="match status" value="3"/>
</dbReference>
<proteinExistence type="inferred from homology"/>
<dbReference type="SUPFAM" id="SSF48371">
    <property type="entry name" value="ARM repeat"/>
    <property type="match status" value="1"/>
</dbReference>
<evidence type="ECO:0000256" key="4">
    <source>
        <dbReference type="PROSITE-ProRule" id="PRU00259"/>
    </source>
</evidence>
<dbReference type="InterPro" id="IPR016024">
    <property type="entry name" value="ARM-type_fold"/>
</dbReference>
<feature type="region of interest" description="Disordered" evidence="5">
    <location>
        <begin position="411"/>
        <end position="434"/>
    </location>
</feature>